<sequence>MSELEADDMAEGLPRPSWRIRRRIVLATLLFCAGEVVYLTVWGRDTGVHETLANGVLILAGSVIGAYVFGAVWDDANVMTNLGRPRRPRGRPMDFDGGDAPPPPEGWAR</sequence>
<organism evidence="3 4">
    <name type="scientific">Xanthobacter oligotrophicus</name>
    <dbReference type="NCBI Taxonomy" id="2607286"/>
    <lineage>
        <taxon>Bacteria</taxon>
        <taxon>Pseudomonadati</taxon>
        <taxon>Pseudomonadota</taxon>
        <taxon>Alphaproteobacteria</taxon>
        <taxon>Hyphomicrobiales</taxon>
        <taxon>Xanthobacteraceae</taxon>
        <taxon>Xanthobacter</taxon>
    </lineage>
</organism>
<feature type="region of interest" description="Disordered" evidence="1">
    <location>
        <begin position="81"/>
        <end position="109"/>
    </location>
</feature>
<comment type="caution">
    <text evidence="3">The sequence shown here is derived from an EMBL/GenBank/DDBJ whole genome shotgun (WGS) entry which is preliminary data.</text>
</comment>
<keyword evidence="4" id="KW-1185">Reference proteome</keyword>
<evidence type="ECO:0000256" key="1">
    <source>
        <dbReference type="SAM" id="MobiDB-lite"/>
    </source>
</evidence>
<proteinExistence type="predicted"/>
<dbReference type="Proteomes" id="UP001604002">
    <property type="component" value="Unassembled WGS sequence"/>
</dbReference>
<evidence type="ECO:0000313" key="4">
    <source>
        <dbReference type="Proteomes" id="UP001604002"/>
    </source>
</evidence>
<keyword evidence="2" id="KW-0812">Transmembrane</keyword>
<reference evidence="3 4" key="1">
    <citation type="submission" date="2024-02" db="EMBL/GenBank/DDBJ databases">
        <title>Expansion and revision of Xanthobacter and proposal of Roseixanthobacter gen. nov.</title>
        <authorList>
            <person name="Soltysiak M.P.M."/>
            <person name="Jalihal A."/>
            <person name="Ory A."/>
            <person name="Chrisophersen C."/>
            <person name="Lee A.D."/>
            <person name="Boulton J."/>
            <person name="Springer M."/>
        </authorList>
    </citation>
    <scope>NUCLEOTIDE SEQUENCE [LARGE SCALE GENOMIC DNA]</scope>
    <source>
        <strain evidence="3 4">23A</strain>
    </source>
</reference>
<accession>A0ABW6ZPN1</accession>
<evidence type="ECO:0000313" key="3">
    <source>
        <dbReference type="EMBL" id="MFG1370680.1"/>
    </source>
</evidence>
<evidence type="ECO:0000256" key="2">
    <source>
        <dbReference type="SAM" id="Phobius"/>
    </source>
</evidence>
<feature type="compositionally biased region" description="Pro residues" evidence="1">
    <location>
        <begin position="100"/>
        <end position="109"/>
    </location>
</feature>
<gene>
    <name evidence="3" type="ORF">V5F32_00725</name>
</gene>
<protein>
    <submittedName>
        <fullName evidence="3">Uncharacterized protein</fullName>
    </submittedName>
</protein>
<dbReference type="EMBL" id="JBAFVH010000001">
    <property type="protein sequence ID" value="MFG1370680.1"/>
    <property type="molecule type" value="Genomic_DNA"/>
</dbReference>
<name>A0ABW6ZPN1_9HYPH</name>
<feature type="transmembrane region" description="Helical" evidence="2">
    <location>
        <begin position="55"/>
        <end position="73"/>
    </location>
</feature>
<keyword evidence="2" id="KW-1133">Transmembrane helix</keyword>
<keyword evidence="2" id="KW-0472">Membrane</keyword>
<dbReference type="RefSeq" id="WP_393990768.1">
    <property type="nucleotide sequence ID" value="NZ_JBAFVH010000001.1"/>
</dbReference>
<feature type="transmembrane region" description="Helical" evidence="2">
    <location>
        <begin position="24"/>
        <end position="43"/>
    </location>
</feature>